<dbReference type="AlphaFoldDB" id="A0A6L2M2C1"/>
<reference evidence="1" key="1">
    <citation type="journal article" date="2019" name="Sci. Rep.">
        <title>Draft genome of Tanacetum cinerariifolium, the natural source of mosquito coil.</title>
        <authorList>
            <person name="Yamashiro T."/>
            <person name="Shiraishi A."/>
            <person name="Satake H."/>
            <person name="Nakayama K."/>
        </authorList>
    </citation>
    <scope>NUCLEOTIDE SEQUENCE</scope>
</reference>
<gene>
    <name evidence="1" type="ORF">Tci_040144</name>
</gene>
<accession>A0A6L2M2C1</accession>
<protein>
    <submittedName>
        <fullName evidence="1">Uncharacterized protein</fullName>
    </submittedName>
</protein>
<organism evidence="1">
    <name type="scientific">Tanacetum cinerariifolium</name>
    <name type="common">Dalmatian daisy</name>
    <name type="synonym">Chrysanthemum cinerariifolium</name>
    <dbReference type="NCBI Taxonomy" id="118510"/>
    <lineage>
        <taxon>Eukaryota</taxon>
        <taxon>Viridiplantae</taxon>
        <taxon>Streptophyta</taxon>
        <taxon>Embryophyta</taxon>
        <taxon>Tracheophyta</taxon>
        <taxon>Spermatophyta</taxon>
        <taxon>Magnoliopsida</taxon>
        <taxon>eudicotyledons</taxon>
        <taxon>Gunneridae</taxon>
        <taxon>Pentapetalae</taxon>
        <taxon>asterids</taxon>
        <taxon>campanulids</taxon>
        <taxon>Asterales</taxon>
        <taxon>Asteraceae</taxon>
        <taxon>Asteroideae</taxon>
        <taxon>Anthemideae</taxon>
        <taxon>Anthemidinae</taxon>
        <taxon>Tanacetum</taxon>
    </lineage>
</organism>
<dbReference type="EMBL" id="BKCJ010005697">
    <property type="protein sequence ID" value="GEU68166.1"/>
    <property type="molecule type" value="Genomic_DNA"/>
</dbReference>
<comment type="caution">
    <text evidence="1">The sequence shown here is derived from an EMBL/GenBank/DDBJ whole genome shotgun (WGS) entry which is preliminary data.</text>
</comment>
<name>A0A6L2M2C1_TANCI</name>
<sequence length="219" mass="24881">MSLDHPFVHLFWPSRKRHRSPTTLVPITSLVPGALSLVCADLLSPRKRIKDSDFVTDFEVSLEENYEPYVARGSDLGVDVEESYEPYTEPDIDSNVQVDIDTCIAPADAIVVREMDVRVETRIEMEDEAEEEAESSVRGTIKIGVDRVIQLVVLDDIVDHVREDFLDLVSIDGSLEVLQRGLDVVMHELYDHMVEILVPRVRVIESFQRDHGHRIMATS</sequence>
<evidence type="ECO:0000313" key="1">
    <source>
        <dbReference type="EMBL" id="GEU68166.1"/>
    </source>
</evidence>
<proteinExistence type="predicted"/>